<dbReference type="HOGENOM" id="CLU_3421058_0_0_5"/>
<reference evidence="1 2" key="1">
    <citation type="journal article" date="2009" name="PLoS ONE">
        <title>Methylobacterium genome sequences: a reference blueprint to investigate microbial metabolism of C1 compounds from natural and industrial sources.</title>
        <authorList>
            <person name="Vuilleumier S."/>
            <person name="Chistoserdova L."/>
            <person name="Lee M.-C."/>
            <person name="Bringel F."/>
            <person name="Lajus A."/>
            <person name="Zhou Y."/>
            <person name="Gourion B."/>
            <person name="Barbe V."/>
            <person name="Chang J."/>
            <person name="Cruveiller S."/>
            <person name="Dossat C."/>
            <person name="Gillett W."/>
            <person name="Gruffaz C."/>
            <person name="Haugen E."/>
            <person name="Hourcade E."/>
            <person name="Levy R."/>
            <person name="Mangenot S."/>
            <person name="Muller E."/>
            <person name="Nadalig T."/>
            <person name="Pagni M."/>
            <person name="Penny C."/>
            <person name="Peyraud R."/>
            <person name="Robinson D.G."/>
            <person name="Roche D."/>
            <person name="Rouy Z."/>
            <person name="Saenampechek C."/>
            <person name="Salvignol G."/>
            <person name="Vallenet D."/>
            <person name="Wu Z."/>
            <person name="Marx C.J."/>
            <person name="Vorholt J.A."/>
            <person name="Olson M.V."/>
            <person name="Kaul R."/>
            <person name="Weissenbach J."/>
            <person name="Medigue C."/>
            <person name="Lidstrom M.E."/>
        </authorList>
    </citation>
    <scope>NUCLEOTIDE SEQUENCE [LARGE SCALE GENOMIC DNA]</scope>
    <source>
        <strain evidence="2">ATCC 14718 / DSM 1338 / JCM 2805 / NCIMB 9133 / AM1</strain>
    </source>
</reference>
<protein>
    <submittedName>
        <fullName evidence="1">Uncharacterized protein</fullName>
    </submittedName>
</protein>
<accession>C5AXU6</accession>
<dbReference type="KEGG" id="mea:Mex_1p1127"/>
<evidence type="ECO:0000313" key="2">
    <source>
        <dbReference type="Proteomes" id="UP000009081"/>
    </source>
</evidence>
<dbReference type="EMBL" id="CP001510">
    <property type="protein sequence ID" value="ACS38999.1"/>
    <property type="molecule type" value="Genomic_DNA"/>
</dbReference>
<dbReference type="AlphaFoldDB" id="C5AXU6"/>
<proteinExistence type="predicted"/>
<keyword evidence="2" id="KW-1185">Reference proteome</keyword>
<gene>
    <name evidence="1" type="ordered locus">MexAM1_META1p1127</name>
</gene>
<dbReference type="Proteomes" id="UP000009081">
    <property type="component" value="Chromosome"/>
</dbReference>
<evidence type="ECO:0000313" key="1">
    <source>
        <dbReference type="EMBL" id="ACS38999.1"/>
    </source>
</evidence>
<organism evidence="1 2">
    <name type="scientific">Methylorubrum extorquens (strain ATCC 14718 / DSM 1338 / JCM 2805 / NCIMB 9133 / AM1)</name>
    <name type="common">Methylobacterium extorquens</name>
    <dbReference type="NCBI Taxonomy" id="272630"/>
    <lineage>
        <taxon>Bacteria</taxon>
        <taxon>Pseudomonadati</taxon>
        <taxon>Pseudomonadota</taxon>
        <taxon>Alphaproteobacteria</taxon>
        <taxon>Hyphomicrobiales</taxon>
        <taxon>Methylobacteriaceae</taxon>
        <taxon>Methylorubrum</taxon>
    </lineage>
</organism>
<sequence length="24" mass="2600">MRCVPAPVYYRGGASVIVAHLALR</sequence>
<name>C5AXU6_METEA</name>